<comment type="caution">
    <text evidence="7">The sequence shown here is derived from an EMBL/GenBank/DDBJ whole genome shotgun (WGS) entry which is preliminary data.</text>
</comment>
<proteinExistence type="inferred from homology"/>
<evidence type="ECO:0000256" key="1">
    <source>
        <dbReference type="ARBA" id="ARBA00010541"/>
    </source>
</evidence>
<feature type="transmembrane region" description="Helical" evidence="5">
    <location>
        <begin position="174"/>
        <end position="195"/>
    </location>
</feature>
<keyword evidence="2" id="KW-0645">Protease</keyword>
<dbReference type="InterPro" id="IPR001478">
    <property type="entry name" value="PDZ"/>
</dbReference>
<dbReference type="InterPro" id="IPR043504">
    <property type="entry name" value="Peptidase_S1_PA_chymotrypsin"/>
</dbReference>
<feature type="compositionally biased region" description="Acidic residues" evidence="4">
    <location>
        <begin position="37"/>
        <end position="49"/>
    </location>
</feature>
<dbReference type="GO" id="GO:0006508">
    <property type="term" value="P:proteolysis"/>
    <property type="evidence" value="ECO:0007669"/>
    <property type="project" value="UniProtKB-KW"/>
</dbReference>
<comment type="similarity">
    <text evidence="1">Belongs to the peptidase S1C family.</text>
</comment>
<dbReference type="InterPro" id="IPR036034">
    <property type="entry name" value="PDZ_sf"/>
</dbReference>
<dbReference type="Gene3D" id="2.30.42.10">
    <property type="match status" value="1"/>
</dbReference>
<dbReference type="PRINTS" id="PR00834">
    <property type="entry name" value="PROTEASES2C"/>
</dbReference>
<evidence type="ECO:0000256" key="4">
    <source>
        <dbReference type="SAM" id="MobiDB-lite"/>
    </source>
</evidence>
<dbReference type="SUPFAM" id="SSF50494">
    <property type="entry name" value="Trypsin-like serine proteases"/>
    <property type="match status" value="1"/>
</dbReference>
<feature type="domain" description="PDZ" evidence="6">
    <location>
        <begin position="427"/>
        <end position="520"/>
    </location>
</feature>
<dbReference type="AlphaFoldDB" id="A0A3E5FMZ1"/>
<sequence length="532" mass="57487">MDEKKSLNENESINDITNEKSVNKQPTDVQEIINETESVDTQEAIEETELTSSSTTEESQEIVSEPEVVNNQEKIDKTEPTTSSVDNQEIAREHEVLNDQETMERAQSINNQISMDKQETTNAYRSIDNQKIPTNQNEGVGDQEPMDKQSGDGFNGTRVEKNKYNFKQMNKAKLFQMIIIVLVIVSLGANIFMFVKMNNSGNVLASNSGQVQKLNYDVNSSTSDVINDVIDSVVGVLVYSNGTASGSGSGVVYRVNGNEAYIITNAHVVEGANNVQVVFSNQESVTAEVLGSDSYSDIAVLKLIADFELKAIDTGDSSLLDRGETVLAIGSPLGIEYAGTVTQGIVSGTDRTVSVDLNDDGQDDWDMSVIQTDAAINPGNSGGALVNMAGELVGITSMKLSDTSVEGMGFALPINDVVKNVEQIIKDGKVTRPQLGISGISLSGYSSFQLRYYRINTDLTDGIYVANVSAGGPASQAGIQVGDVIVEFDGKKVTTYKSFLTELYSKEPGDKVELVINRNGQERKVSVVLGEQ</sequence>
<feature type="compositionally biased region" description="Polar residues" evidence="4">
    <location>
        <begin position="23"/>
        <end position="36"/>
    </location>
</feature>
<reference evidence="7 8" key="1">
    <citation type="submission" date="2018-08" db="EMBL/GenBank/DDBJ databases">
        <title>A genome reference for cultivated species of the human gut microbiota.</title>
        <authorList>
            <person name="Zou Y."/>
            <person name="Xue W."/>
            <person name="Luo G."/>
        </authorList>
    </citation>
    <scope>NUCLEOTIDE SEQUENCE [LARGE SCALE GENOMIC DNA]</scope>
    <source>
        <strain evidence="7 8">OM02-6</strain>
    </source>
</reference>
<dbReference type="SMART" id="SM00228">
    <property type="entry name" value="PDZ"/>
    <property type="match status" value="1"/>
</dbReference>
<dbReference type="Pfam" id="PF13180">
    <property type="entry name" value="PDZ_2"/>
    <property type="match status" value="1"/>
</dbReference>
<dbReference type="Proteomes" id="UP000261087">
    <property type="component" value="Unassembled WGS sequence"/>
</dbReference>
<feature type="region of interest" description="Disordered" evidence="4">
    <location>
        <begin position="131"/>
        <end position="156"/>
    </location>
</feature>
<dbReference type="InterPro" id="IPR051201">
    <property type="entry name" value="Chloro_Bact_Ser_Proteases"/>
</dbReference>
<keyword evidence="5" id="KW-0472">Membrane</keyword>
<keyword evidence="5" id="KW-1133">Transmembrane helix</keyword>
<organism evidence="7 8">
    <name type="scientific">Thomasclavelia spiroformis</name>
    <dbReference type="NCBI Taxonomy" id="29348"/>
    <lineage>
        <taxon>Bacteria</taxon>
        <taxon>Bacillati</taxon>
        <taxon>Bacillota</taxon>
        <taxon>Erysipelotrichia</taxon>
        <taxon>Erysipelotrichales</taxon>
        <taxon>Coprobacillaceae</taxon>
        <taxon>Thomasclavelia</taxon>
    </lineage>
</organism>
<dbReference type="GO" id="GO:0004252">
    <property type="term" value="F:serine-type endopeptidase activity"/>
    <property type="evidence" value="ECO:0007669"/>
    <property type="project" value="InterPro"/>
</dbReference>
<dbReference type="PANTHER" id="PTHR43343:SF3">
    <property type="entry name" value="PROTEASE DO-LIKE 8, CHLOROPLASTIC"/>
    <property type="match status" value="1"/>
</dbReference>
<dbReference type="CDD" id="cd06781">
    <property type="entry name" value="cpPDZ_BsHtra-like"/>
    <property type="match status" value="1"/>
</dbReference>
<keyword evidence="5" id="KW-0812">Transmembrane</keyword>
<dbReference type="PROSITE" id="PS50106">
    <property type="entry name" value="PDZ"/>
    <property type="match status" value="1"/>
</dbReference>
<dbReference type="EMBL" id="QSVF01000057">
    <property type="protein sequence ID" value="RGO06462.1"/>
    <property type="molecule type" value="Genomic_DNA"/>
</dbReference>
<evidence type="ECO:0000259" key="6">
    <source>
        <dbReference type="PROSITE" id="PS50106"/>
    </source>
</evidence>
<gene>
    <name evidence="7" type="ORF">DXB31_11980</name>
</gene>
<evidence type="ECO:0000256" key="3">
    <source>
        <dbReference type="ARBA" id="ARBA00022801"/>
    </source>
</evidence>
<dbReference type="Pfam" id="PF13365">
    <property type="entry name" value="Trypsin_2"/>
    <property type="match status" value="1"/>
</dbReference>
<name>A0A3E5FMZ1_9FIRM</name>
<dbReference type="SUPFAM" id="SSF50156">
    <property type="entry name" value="PDZ domain-like"/>
    <property type="match status" value="1"/>
</dbReference>
<keyword evidence="3" id="KW-0378">Hydrolase</keyword>
<dbReference type="InterPro" id="IPR001940">
    <property type="entry name" value="Peptidase_S1C"/>
</dbReference>
<dbReference type="RefSeq" id="WP_117605487.1">
    <property type="nucleotide sequence ID" value="NZ_CATZTT010000014.1"/>
</dbReference>
<accession>A0A3E5FMZ1</accession>
<feature type="compositionally biased region" description="Low complexity" evidence="4">
    <location>
        <begin position="50"/>
        <end position="65"/>
    </location>
</feature>
<dbReference type="InterPro" id="IPR009003">
    <property type="entry name" value="Peptidase_S1_PA"/>
</dbReference>
<dbReference type="PANTHER" id="PTHR43343">
    <property type="entry name" value="PEPTIDASE S12"/>
    <property type="match status" value="1"/>
</dbReference>
<evidence type="ECO:0000256" key="5">
    <source>
        <dbReference type="SAM" id="Phobius"/>
    </source>
</evidence>
<evidence type="ECO:0000313" key="7">
    <source>
        <dbReference type="EMBL" id="RGO06462.1"/>
    </source>
</evidence>
<dbReference type="Gene3D" id="2.40.10.10">
    <property type="entry name" value="Trypsin-like serine proteases"/>
    <property type="match status" value="2"/>
</dbReference>
<evidence type="ECO:0000313" key="8">
    <source>
        <dbReference type="Proteomes" id="UP000261087"/>
    </source>
</evidence>
<protein>
    <submittedName>
        <fullName evidence="7">PDZ domain-containing protein</fullName>
    </submittedName>
</protein>
<feature type="region of interest" description="Disordered" evidence="4">
    <location>
        <begin position="1"/>
        <end position="89"/>
    </location>
</feature>
<evidence type="ECO:0000256" key="2">
    <source>
        <dbReference type="ARBA" id="ARBA00022670"/>
    </source>
</evidence>